<organism evidence="1 2">
    <name type="scientific">Salipaludibacillus aurantiacus</name>
    <dbReference type="NCBI Taxonomy" id="1601833"/>
    <lineage>
        <taxon>Bacteria</taxon>
        <taxon>Bacillati</taxon>
        <taxon>Bacillota</taxon>
        <taxon>Bacilli</taxon>
        <taxon>Bacillales</taxon>
        <taxon>Bacillaceae</taxon>
    </lineage>
</organism>
<dbReference type="AlphaFoldDB" id="A0A1H9SBK4"/>
<protein>
    <submittedName>
        <fullName evidence="1">Uncharacterized conserved protein, DUF1499 family</fullName>
    </submittedName>
</protein>
<dbReference type="RefSeq" id="WP_245732969.1">
    <property type="nucleotide sequence ID" value="NZ_FOGT01000004.1"/>
</dbReference>
<dbReference type="PANTHER" id="PTHR34801">
    <property type="entry name" value="EXPRESSED PROTEIN"/>
    <property type="match status" value="1"/>
</dbReference>
<dbReference type="Proteomes" id="UP000198571">
    <property type="component" value="Unassembled WGS sequence"/>
</dbReference>
<gene>
    <name evidence="1" type="ORF">SAMN05518684_104136</name>
</gene>
<evidence type="ECO:0000313" key="1">
    <source>
        <dbReference type="EMBL" id="SER82400.1"/>
    </source>
</evidence>
<dbReference type="EMBL" id="FOGT01000004">
    <property type="protein sequence ID" value="SER82400.1"/>
    <property type="molecule type" value="Genomic_DNA"/>
</dbReference>
<sequence length="150" mass="17174">MKILSVIAAGAASAGAIFMAVRNNTEPKHLGVRDGRLAELPSSPNSVSSQTSIDEKRVDPFPFKEDLETTRSLVKTILEKRNQCEIVTESNHYIHAVFKSEPLRFKDDVEFYFDEANQRVDFRSSSRTGFYDMGVNEKRYEEIWKEYMGN</sequence>
<keyword evidence="2" id="KW-1185">Reference proteome</keyword>
<proteinExistence type="predicted"/>
<dbReference type="PIRSF" id="PIRSF026426">
    <property type="entry name" value="DUF1499"/>
    <property type="match status" value="1"/>
</dbReference>
<accession>A0A1H9SBK4</accession>
<dbReference type="Pfam" id="PF07386">
    <property type="entry name" value="DUF1499"/>
    <property type="match status" value="1"/>
</dbReference>
<dbReference type="PANTHER" id="PTHR34801:SF6">
    <property type="entry name" value="SLL1620 PROTEIN"/>
    <property type="match status" value="1"/>
</dbReference>
<name>A0A1H9SBK4_9BACI</name>
<evidence type="ECO:0000313" key="2">
    <source>
        <dbReference type="Proteomes" id="UP000198571"/>
    </source>
</evidence>
<dbReference type="InterPro" id="IPR010865">
    <property type="entry name" value="DUF1499"/>
</dbReference>
<reference evidence="2" key="1">
    <citation type="submission" date="2016-10" db="EMBL/GenBank/DDBJ databases">
        <authorList>
            <person name="Varghese N."/>
            <person name="Submissions S."/>
        </authorList>
    </citation>
    <scope>NUCLEOTIDE SEQUENCE [LARGE SCALE GENOMIC DNA]</scope>
    <source>
        <strain evidence="2">S9</strain>
    </source>
</reference>
<dbReference type="STRING" id="1601833.SAMN05518684_104136"/>